<keyword evidence="1" id="KW-1133">Transmembrane helix</keyword>
<dbReference type="RefSeq" id="WP_215239107.1">
    <property type="nucleotide sequence ID" value="NZ_CAJRAF010000002.1"/>
</dbReference>
<sequence>MIQVNFKLTEDELYKSLVDVSKSRMITKILLIVGSILLAIMLYITTINIVKGIFYFSMGFIFPLFLGVYLIFLSEITAKFQVPNLIKKKNPFTERVTVQLDHTECRTKGETFSHRLTWEKFHAIVETDDFFLLKVTDVTANVLPKRAFTPEDILAFKGILASVKGPQLKLKKEAS</sequence>
<dbReference type="InterPro" id="IPR025588">
    <property type="entry name" value="YcxB-like_C"/>
</dbReference>
<dbReference type="Pfam" id="PF14317">
    <property type="entry name" value="YcxB"/>
    <property type="match status" value="1"/>
</dbReference>
<dbReference type="AlphaFoldDB" id="A0A916JBD9"/>
<feature type="transmembrane region" description="Helical" evidence="1">
    <location>
        <begin position="29"/>
        <end position="47"/>
    </location>
</feature>
<evidence type="ECO:0000259" key="2">
    <source>
        <dbReference type="Pfam" id="PF14317"/>
    </source>
</evidence>
<evidence type="ECO:0000313" key="3">
    <source>
        <dbReference type="EMBL" id="CAG5000495.1"/>
    </source>
</evidence>
<proteinExistence type="predicted"/>
<comment type="caution">
    <text evidence="3">The sequence shown here is derived from an EMBL/GenBank/DDBJ whole genome shotgun (WGS) entry which is preliminary data.</text>
</comment>
<keyword evidence="1" id="KW-0472">Membrane</keyword>
<dbReference type="Proteomes" id="UP000680038">
    <property type="component" value="Unassembled WGS sequence"/>
</dbReference>
<dbReference type="EMBL" id="CAJRAF010000002">
    <property type="protein sequence ID" value="CAG5000495.1"/>
    <property type="molecule type" value="Genomic_DNA"/>
</dbReference>
<protein>
    <recommendedName>
        <fullName evidence="2">YcxB-like C-terminal domain-containing protein</fullName>
    </recommendedName>
</protein>
<name>A0A916JBD9_9BACT</name>
<keyword evidence="4" id="KW-1185">Reference proteome</keyword>
<reference evidence="3" key="1">
    <citation type="submission" date="2021-04" db="EMBL/GenBank/DDBJ databases">
        <authorList>
            <person name="Rodrigo-Torres L."/>
            <person name="Arahal R. D."/>
            <person name="Lucena T."/>
        </authorList>
    </citation>
    <scope>NUCLEOTIDE SEQUENCE</scope>
    <source>
        <strain evidence="3">CECT 9275</strain>
    </source>
</reference>
<accession>A0A916JBD9</accession>
<keyword evidence="1" id="KW-0812">Transmembrane</keyword>
<organism evidence="3 4">
    <name type="scientific">Dyadobacter helix</name>
    <dbReference type="NCBI Taxonomy" id="2822344"/>
    <lineage>
        <taxon>Bacteria</taxon>
        <taxon>Pseudomonadati</taxon>
        <taxon>Bacteroidota</taxon>
        <taxon>Cytophagia</taxon>
        <taxon>Cytophagales</taxon>
        <taxon>Spirosomataceae</taxon>
        <taxon>Dyadobacter</taxon>
    </lineage>
</organism>
<feature type="transmembrane region" description="Helical" evidence="1">
    <location>
        <begin position="53"/>
        <end position="72"/>
    </location>
</feature>
<evidence type="ECO:0000256" key="1">
    <source>
        <dbReference type="SAM" id="Phobius"/>
    </source>
</evidence>
<gene>
    <name evidence="3" type="ORF">DYBT9275_02475</name>
</gene>
<evidence type="ECO:0000313" key="4">
    <source>
        <dbReference type="Proteomes" id="UP000680038"/>
    </source>
</evidence>
<feature type="domain" description="YcxB-like C-terminal" evidence="2">
    <location>
        <begin position="113"/>
        <end position="159"/>
    </location>
</feature>